<dbReference type="Pfam" id="PF19313">
    <property type="entry name" value="DUF5916"/>
    <property type="match status" value="1"/>
</dbReference>
<feature type="chain" id="PRO_5032307681" description="Carbohydrate family 9 binding domain-like" evidence="1">
    <location>
        <begin position="18"/>
        <end position="847"/>
    </location>
</feature>
<proteinExistence type="predicted"/>
<keyword evidence="5" id="KW-1185">Reference proteome</keyword>
<dbReference type="InterPro" id="IPR045670">
    <property type="entry name" value="DUF5916"/>
</dbReference>
<dbReference type="Pfam" id="PF06452">
    <property type="entry name" value="CBM9_1"/>
    <property type="match status" value="1"/>
</dbReference>
<dbReference type="GO" id="GO:0004553">
    <property type="term" value="F:hydrolase activity, hydrolyzing O-glycosyl compounds"/>
    <property type="evidence" value="ECO:0007669"/>
    <property type="project" value="InterPro"/>
</dbReference>
<organism evidence="4 5">
    <name type="scientific">Rufibacter quisquiliarum</name>
    <dbReference type="NCBI Taxonomy" id="1549639"/>
    <lineage>
        <taxon>Bacteria</taxon>
        <taxon>Pseudomonadati</taxon>
        <taxon>Bacteroidota</taxon>
        <taxon>Cytophagia</taxon>
        <taxon>Cytophagales</taxon>
        <taxon>Hymenobacteraceae</taxon>
        <taxon>Rufibacter</taxon>
    </lineage>
</organism>
<dbReference type="Gene3D" id="2.60.40.1190">
    <property type="match status" value="1"/>
</dbReference>
<dbReference type="Proteomes" id="UP000563094">
    <property type="component" value="Unassembled WGS sequence"/>
</dbReference>
<evidence type="ECO:0000313" key="5">
    <source>
        <dbReference type="Proteomes" id="UP000563094"/>
    </source>
</evidence>
<evidence type="ECO:0000256" key="1">
    <source>
        <dbReference type="SAM" id="SignalP"/>
    </source>
</evidence>
<evidence type="ECO:0000259" key="2">
    <source>
        <dbReference type="Pfam" id="PF06452"/>
    </source>
</evidence>
<name>A0A839GTH3_9BACT</name>
<feature type="signal peptide" evidence="1">
    <location>
        <begin position="1"/>
        <end position="17"/>
    </location>
</feature>
<dbReference type="RefSeq" id="WP_182513413.1">
    <property type="nucleotide sequence ID" value="NZ_JACJIQ010000011.1"/>
</dbReference>
<evidence type="ECO:0008006" key="6">
    <source>
        <dbReference type="Google" id="ProtNLM"/>
    </source>
</evidence>
<protein>
    <recommendedName>
        <fullName evidence="6">Carbohydrate family 9 binding domain-like</fullName>
    </recommendedName>
</protein>
<dbReference type="GO" id="GO:0030246">
    <property type="term" value="F:carbohydrate binding"/>
    <property type="evidence" value="ECO:0007669"/>
    <property type="project" value="InterPro"/>
</dbReference>
<dbReference type="AlphaFoldDB" id="A0A839GTH3"/>
<dbReference type="CDD" id="cd09618">
    <property type="entry name" value="CBM9_like_2"/>
    <property type="match status" value="1"/>
</dbReference>
<keyword evidence="1" id="KW-0732">Signal</keyword>
<feature type="domain" description="DUF5916" evidence="3">
    <location>
        <begin position="233"/>
        <end position="844"/>
    </location>
</feature>
<comment type="caution">
    <text evidence="4">The sequence shown here is derived from an EMBL/GenBank/DDBJ whole genome shotgun (WGS) entry which is preliminary data.</text>
</comment>
<accession>A0A839GTH3</accession>
<evidence type="ECO:0000313" key="4">
    <source>
        <dbReference type="EMBL" id="MBA9078106.1"/>
    </source>
</evidence>
<evidence type="ECO:0000259" key="3">
    <source>
        <dbReference type="Pfam" id="PF19313"/>
    </source>
</evidence>
<reference evidence="4 5" key="1">
    <citation type="submission" date="2020-08" db="EMBL/GenBank/DDBJ databases">
        <title>Genomic Encyclopedia of Type Strains, Phase IV (KMG-IV): sequencing the most valuable type-strain genomes for metagenomic binning, comparative biology and taxonomic classification.</title>
        <authorList>
            <person name="Goeker M."/>
        </authorList>
    </citation>
    <scope>NUCLEOTIDE SEQUENCE [LARGE SCALE GENOMIC DNA]</scope>
    <source>
        <strain evidence="4 5">DSM 29854</strain>
    </source>
</reference>
<dbReference type="GO" id="GO:0016052">
    <property type="term" value="P:carbohydrate catabolic process"/>
    <property type="evidence" value="ECO:0007669"/>
    <property type="project" value="InterPro"/>
</dbReference>
<gene>
    <name evidence="4" type="ORF">FHS90_002830</name>
</gene>
<sequence length="847" mass="96772">MRYVCLLLFLLSCFLQAAAQAQAPKETKHLQAVRTATPPKIDGLPTEEVWQQAAPATGFTQNEPVNGAPSRQRTQVRILYDDEAIYVGAMLYDTAPDSVLTQLSQRDGGQVNADMFGVYFDTYLDRQNAFGFEVSTAGVQTDFRSTSNGDDMAWNAVWESAVARHDQGWSVEFRIPYSAIRFPKKNVQEWGVNFWRSTRRYRESAFWNFVDRSMQGWVNQFGVLQGVQGLEAPLRLSLMPYLSGYADHFPTEQEGKKDLKTTLNGGMDIKYGINDAFTLDMTLVPDFGQTQSDAQVLNLSPFEVRFNENRQFFTEGTELFNKAGLFYSRRIGNEPLHLYDLRYDYSQYGRSEEVVVLENPEKTSLLNATKISGRTNRGLGIGVFNAVTQNTYATLRSNKTQEEFKVLTDPATNYNVLVLDQNLPNSSYVTFTNTNVTRGKGFYNANVSGLMTRLRNKKNSYTLNLAANLSQRFHKGSVPQGTDKVELGHAYYADFGKTSGNFQFTVRHSTESDSYFINDLGYLSNNNIIENEANIRYNIFKPFWKLNSLFNAVGVEHRQLYKPNLFSRLVYYLETNATSKNFISFGYTLAWLPRNNFDFFEPRSRSYEGVIQGRVFKDRGGIPNRKFRDPAGTELSGYISSDYRKKFALDLNGGVYHSPAYDQLNTWVGISPRVRVNDHLQMVYSAELSRDLRDYGFAGNGENDSIFFGSRTVHTVTNSLTGTYIFNARTALNLNMRHYWSSANFYDYFLLQDNGDLEPVDHTPSSPWAKDRNFNAFNIDLVYSWRFAPGSEVSVVWKNAISQELFPEQNNYLMNLRNTLQANQLNSFSVKILYYLDYQVMKRALKS</sequence>
<dbReference type="SUPFAM" id="SSF49344">
    <property type="entry name" value="CBD9-like"/>
    <property type="match status" value="1"/>
</dbReference>
<dbReference type="EMBL" id="JACJIQ010000011">
    <property type="protein sequence ID" value="MBA9078106.1"/>
    <property type="molecule type" value="Genomic_DNA"/>
</dbReference>
<feature type="domain" description="Carbohydrate-binding" evidence="2">
    <location>
        <begin position="41"/>
        <end position="194"/>
    </location>
</feature>
<dbReference type="InterPro" id="IPR010502">
    <property type="entry name" value="Carb-bd_dom_fam9"/>
</dbReference>